<keyword evidence="3" id="KW-1185">Reference proteome</keyword>
<protein>
    <recommendedName>
        <fullName evidence="4">Protein kinase domain-containing protein</fullName>
    </recommendedName>
</protein>
<evidence type="ECO:0008006" key="4">
    <source>
        <dbReference type="Google" id="ProtNLM"/>
    </source>
</evidence>
<proteinExistence type="predicted"/>
<dbReference type="Ensembl" id="ENSSFAT00005019060.1">
    <property type="protein sequence ID" value="ENSSFAP00005018329.1"/>
    <property type="gene ID" value="ENSSFAG00005009670.1"/>
</dbReference>
<evidence type="ECO:0000256" key="1">
    <source>
        <dbReference type="PROSITE-ProRule" id="PRU10141"/>
    </source>
</evidence>
<dbReference type="AlphaFoldDB" id="A0A672H168"/>
<evidence type="ECO:0000313" key="2">
    <source>
        <dbReference type="Ensembl" id="ENSSFAP00005018329.1"/>
    </source>
</evidence>
<dbReference type="SUPFAM" id="SSF56112">
    <property type="entry name" value="Protein kinase-like (PK-like)"/>
    <property type="match status" value="1"/>
</dbReference>
<dbReference type="InterPro" id="IPR017441">
    <property type="entry name" value="Protein_kinase_ATP_BS"/>
</dbReference>
<dbReference type="InterPro" id="IPR011009">
    <property type="entry name" value="Kinase-like_dom_sf"/>
</dbReference>
<feature type="binding site" evidence="1">
    <location>
        <position position="46"/>
    </location>
    <ligand>
        <name>ATP</name>
        <dbReference type="ChEBI" id="CHEBI:30616"/>
    </ligand>
</feature>
<reference evidence="2" key="1">
    <citation type="submission" date="2019-06" db="EMBL/GenBank/DDBJ databases">
        <authorList>
            <consortium name="Wellcome Sanger Institute Data Sharing"/>
        </authorList>
    </citation>
    <scope>NUCLEOTIDE SEQUENCE [LARGE SCALE GENOMIC DNA]</scope>
</reference>
<evidence type="ECO:0000313" key="3">
    <source>
        <dbReference type="Proteomes" id="UP000472267"/>
    </source>
</evidence>
<dbReference type="PROSITE" id="PS00107">
    <property type="entry name" value="PROTEIN_KINASE_ATP"/>
    <property type="match status" value="1"/>
</dbReference>
<sequence length="72" mass="8113">MSNFVKKDESLAIPSSYEVLEILGEGVYGKVLKCRKPETDQLVAVKVSTQPTCSSLIREHFFFLCARVFKLS</sequence>
<dbReference type="GO" id="GO:0005524">
    <property type="term" value="F:ATP binding"/>
    <property type="evidence" value="ECO:0007669"/>
    <property type="project" value="UniProtKB-UniRule"/>
</dbReference>
<reference evidence="2" key="2">
    <citation type="submission" date="2025-08" db="UniProtKB">
        <authorList>
            <consortium name="Ensembl"/>
        </authorList>
    </citation>
    <scope>IDENTIFICATION</scope>
</reference>
<reference evidence="2" key="3">
    <citation type="submission" date="2025-09" db="UniProtKB">
        <authorList>
            <consortium name="Ensembl"/>
        </authorList>
    </citation>
    <scope>IDENTIFICATION</scope>
</reference>
<accession>A0A672H168</accession>
<dbReference type="Gene3D" id="3.30.200.20">
    <property type="entry name" value="Phosphorylase Kinase, domain 1"/>
    <property type="match status" value="1"/>
</dbReference>
<organism evidence="2 3">
    <name type="scientific">Salarias fasciatus</name>
    <name type="common">Jewelled blenny</name>
    <name type="synonym">Blennius fasciatus</name>
    <dbReference type="NCBI Taxonomy" id="181472"/>
    <lineage>
        <taxon>Eukaryota</taxon>
        <taxon>Metazoa</taxon>
        <taxon>Chordata</taxon>
        <taxon>Craniata</taxon>
        <taxon>Vertebrata</taxon>
        <taxon>Euteleostomi</taxon>
        <taxon>Actinopterygii</taxon>
        <taxon>Neopterygii</taxon>
        <taxon>Teleostei</taxon>
        <taxon>Neoteleostei</taxon>
        <taxon>Acanthomorphata</taxon>
        <taxon>Ovalentaria</taxon>
        <taxon>Blenniimorphae</taxon>
        <taxon>Blenniiformes</taxon>
        <taxon>Blennioidei</taxon>
        <taxon>Blenniidae</taxon>
        <taxon>Salariinae</taxon>
        <taxon>Salarias</taxon>
    </lineage>
</organism>
<keyword evidence="1" id="KW-0067">ATP-binding</keyword>
<dbReference type="InParanoid" id="A0A672H168"/>
<keyword evidence="1" id="KW-0547">Nucleotide-binding</keyword>
<dbReference type="Proteomes" id="UP000472267">
    <property type="component" value="Chromosome 13"/>
</dbReference>
<name>A0A672H168_SALFA</name>